<sequence>MERTAHNIRRNETPLLNQTIPQMRYLGDFESALLRYQLALDKRFTNSITPGRFQFLETMGRGELDATLAQLRPSLGDGPELGALRDGYQRIVRMTPEFARQ</sequence>
<organism evidence="1 2">
    <name type="scientific">Ricinus communis</name>
    <name type="common">Castor bean</name>
    <dbReference type="NCBI Taxonomy" id="3988"/>
    <lineage>
        <taxon>Eukaryota</taxon>
        <taxon>Viridiplantae</taxon>
        <taxon>Streptophyta</taxon>
        <taxon>Embryophyta</taxon>
        <taxon>Tracheophyta</taxon>
        <taxon>Spermatophyta</taxon>
        <taxon>Magnoliopsida</taxon>
        <taxon>eudicotyledons</taxon>
        <taxon>Gunneridae</taxon>
        <taxon>Pentapetalae</taxon>
        <taxon>rosids</taxon>
        <taxon>fabids</taxon>
        <taxon>Malpighiales</taxon>
        <taxon>Euphorbiaceae</taxon>
        <taxon>Acalyphoideae</taxon>
        <taxon>Acalypheae</taxon>
        <taxon>Ricinus</taxon>
    </lineage>
</organism>
<dbReference type="InParanoid" id="B9TJ77"/>
<dbReference type="EMBL" id="EQ983513">
    <property type="protein sequence ID" value="EEF24089.1"/>
    <property type="molecule type" value="Genomic_DNA"/>
</dbReference>
<feature type="non-terminal residue" evidence="1">
    <location>
        <position position="101"/>
    </location>
</feature>
<protein>
    <submittedName>
        <fullName evidence="1">Uncharacterized protein</fullName>
    </submittedName>
</protein>
<gene>
    <name evidence="1" type="ORF">RCOM_1908010</name>
</gene>
<dbReference type="AlphaFoldDB" id="B9TJ77"/>
<dbReference type="Proteomes" id="UP000008311">
    <property type="component" value="Unassembled WGS sequence"/>
</dbReference>
<reference evidence="2" key="1">
    <citation type="journal article" date="2010" name="Nat. Biotechnol.">
        <title>Draft genome sequence of the oilseed species Ricinus communis.</title>
        <authorList>
            <person name="Chan A.P."/>
            <person name="Crabtree J."/>
            <person name="Zhao Q."/>
            <person name="Lorenzi H."/>
            <person name="Orvis J."/>
            <person name="Puiu D."/>
            <person name="Melake-Berhan A."/>
            <person name="Jones K.M."/>
            <person name="Redman J."/>
            <person name="Chen G."/>
            <person name="Cahoon E.B."/>
            <person name="Gedil M."/>
            <person name="Stanke M."/>
            <person name="Haas B.J."/>
            <person name="Wortman J.R."/>
            <person name="Fraser-Liggett C.M."/>
            <person name="Ravel J."/>
            <person name="Rabinowicz P.D."/>
        </authorList>
    </citation>
    <scope>NUCLEOTIDE SEQUENCE [LARGE SCALE GENOMIC DNA]</scope>
    <source>
        <strain evidence="2">cv. Hale</strain>
    </source>
</reference>
<evidence type="ECO:0000313" key="2">
    <source>
        <dbReference type="Proteomes" id="UP000008311"/>
    </source>
</evidence>
<keyword evidence="2" id="KW-1185">Reference proteome</keyword>
<evidence type="ECO:0000313" key="1">
    <source>
        <dbReference type="EMBL" id="EEF24089.1"/>
    </source>
</evidence>
<name>B9TJ77_RICCO</name>
<proteinExistence type="predicted"/>
<accession>B9TJ77</accession>